<dbReference type="InterPro" id="IPR019720">
    <property type="entry name" value="Plasmid_stability_protein_StbB"/>
</dbReference>
<reference evidence="2 3" key="1">
    <citation type="submission" date="2018-02" db="EMBL/GenBank/DDBJ databases">
        <title>Lelliotia aquatilis sp. nov., isolated from drinking water.</title>
        <authorList>
            <person name="Kaempfer P."/>
            <person name="Glaeser S."/>
            <person name="Exner M."/>
            <person name="Doijad S."/>
            <person name="Chakraborty T."/>
        </authorList>
    </citation>
    <scope>NUCLEOTIDE SEQUENCE [LARGE SCALE GENOMIC DNA]</scope>
    <source>
        <strain evidence="2 3">6331-17</strain>
    </source>
</reference>
<organism evidence="2 3">
    <name type="scientific">Lelliottia aquatilis</name>
    <dbReference type="NCBI Taxonomy" id="2080838"/>
    <lineage>
        <taxon>Bacteria</taxon>
        <taxon>Pseudomonadati</taxon>
        <taxon>Pseudomonadota</taxon>
        <taxon>Gammaproteobacteria</taxon>
        <taxon>Enterobacterales</taxon>
        <taxon>Enterobacteriaceae</taxon>
        <taxon>Lelliottia</taxon>
    </lineage>
</organism>
<dbReference type="EMBL" id="PQVW01000002">
    <property type="protein sequence ID" value="POZ26015.1"/>
    <property type="molecule type" value="Genomic_DNA"/>
</dbReference>
<dbReference type="InterPro" id="IPR038307">
    <property type="entry name" value="StbB_sf"/>
</dbReference>
<dbReference type="Gene3D" id="6.10.290.20">
    <property type="match status" value="1"/>
</dbReference>
<keyword evidence="3" id="KW-1185">Reference proteome</keyword>
<accession>A0ABX5A7N0</accession>
<comment type="caution">
    <text evidence="2">The sequence shown here is derived from an EMBL/GenBank/DDBJ whole genome shotgun (WGS) entry which is preliminary data.</text>
</comment>
<gene>
    <name evidence="2" type="ORF">C3712_04650</name>
</gene>
<proteinExistence type="predicted"/>
<evidence type="ECO:0000313" key="2">
    <source>
        <dbReference type="EMBL" id="POZ26015.1"/>
    </source>
</evidence>
<name>A0ABX5A7N0_9ENTR</name>
<dbReference type="RefSeq" id="WP_103950337.1">
    <property type="nucleotide sequence ID" value="NZ_PQVT01000002.1"/>
</dbReference>
<dbReference type="Proteomes" id="UP000237025">
    <property type="component" value="Unassembled WGS sequence"/>
</dbReference>
<feature type="region of interest" description="Disordered" evidence="1">
    <location>
        <begin position="96"/>
        <end position="119"/>
    </location>
</feature>
<evidence type="ECO:0000256" key="1">
    <source>
        <dbReference type="SAM" id="MobiDB-lite"/>
    </source>
</evidence>
<sequence length="119" mass="12887">MHRRKVLIYLRPETHASERFADARIEAHHRGDRGELSRTALLAGIALGEIDRRLPSMLATLLADNTSPDTLRMMLASFLNILEGSGPAVAVTATEPPPAVMEQSSSSVSARNLADSLPE</sequence>
<evidence type="ECO:0000313" key="3">
    <source>
        <dbReference type="Proteomes" id="UP000237025"/>
    </source>
</evidence>
<protein>
    <submittedName>
        <fullName evidence="2">Plasmid stabilization protein</fullName>
    </submittedName>
</protein>
<dbReference type="Pfam" id="PF10784">
    <property type="entry name" value="Plasmid_stab_B"/>
    <property type="match status" value="1"/>
</dbReference>